<sequence length="161" mass="18122">MHYTYSDSDLLEPLGGVYDSYSGVRSEKNTELLHGCDSDLLEPLGGVYDSYSGVRRQTTQVKSVLVLSAIAQHSQVLETSNLLSEHENHRQVLMFEMPSGTLLFSDETHIPQYQPASIHVHTREVLREESDCKAVSQDKVRDAAEYCFALHLQTKSLKHTV</sequence>
<keyword evidence="2" id="KW-1185">Reference proteome</keyword>
<evidence type="ECO:0000313" key="1">
    <source>
        <dbReference type="EMBL" id="KAI5345985.1"/>
    </source>
</evidence>
<dbReference type="Proteomes" id="UP001054821">
    <property type="component" value="Chromosome 2"/>
</dbReference>
<proteinExistence type="predicted"/>
<evidence type="ECO:0000313" key="2">
    <source>
        <dbReference type="Proteomes" id="UP001054821"/>
    </source>
</evidence>
<dbReference type="AlphaFoldDB" id="A0AAD4ZHF7"/>
<gene>
    <name evidence="1" type="ORF">L3X38_013864</name>
</gene>
<organism evidence="1 2">
    <name type="scientific">Prunus dulcis</name>
    <name type="common">Almond</name>
    <name type="synonym">Amygdalus dulcis</name>
    <dbReference type="NCBI Taxonomy" id="3755"/>
    <lineage>
        <taxon>Eukaryota</taxon>
        <taxon>Viridiplantae</taxon>
        <taxon>Streptophyta</taxon>
        <taxon>Embryophyta</taxon>
        <taxon>Tracheophyta</taxon>
        <taxon>Spermatophyta</taxon>
        <taxon>Magnoliopsida</taxon>
        <taxon>eudicotyledons</taxon>
        <taxon>Gunneridae</taxon>
        <taxon>Pentapetalae</taxon>
        <taxon>rosids</taxon>
        <taxon>fabids</taxon>
        <taxon>Rosales</taxon>
        <taxon>Rosaceae</taxon>
        <taxon>Amygdaloideae</taxon>
        <taxon>Amygdaleae</taxon>
        <taxon>Prunus</taxon>
    </lineage>
</organism>
<accession>A0AAD4ZHF7</accession>
<protein>
    <submittedName>
        <fullName evidence="1">Uncharacterized protein</fullName>
    </submittedName>
</protein>
<name>A0AAD4ZHF7_PRUDU</name>
<reference evidence="1 2" key="1">
    <citation type="journal article" date="2022" name="G3 (Bethesda)">
        <title>Whole-genome sequence and methylome profiling of the almond [Prunus dulcis (Mill.) D.A. Webb] cultivar 'Nonpareil'.</title>
        <authorList>
            <person name="D'Amico-Willman K.M."/>
            <person name="Ouma W.Z."/>
            <person name="Meulia T."/>
            <person name="Sideli G.M."/>
            <person name="Gradziel T.M."/>
            <person name="Fresnedo-Ramirez J."/>
        </authorList>
    </citation>
    <scope>NUCLEOTIDE SEQUENCE [LARGE SCALE GENOMIC DNA]</scope>
    <source>
        <strain evidence="1">Clone GOH B32 T37-40</strain>
    </source>
</reference>
<comment type="caution">
    <text evidence="1">The sequence shown here is derived from an EMBL/GenBank/DDBJ whole genome shotgun (WGS) entry which is preliminary data.</text>
</comment>
<dbReference type="EMBL" id="JAJFAZ020000002">
    <property type="protein sequence ID" value="KAI5345985.1"/>
    <property type="molecule type" value="Genomic_DNA"/>
</dbReference>